<dbReference type="InterPro" id="IPR050483">
    <property type="entry name" value="CoA-transferase_III_domain"/>
</dbReference>
<gene>
    <name evidence="2" type="ORF">BJZ21_001918</name>
</gene>
<dbReference type="GO" id="GO:0008410">
    <property type="term" value="F:CoA-transferase activity"/>
    <property type="evidence" value="ECO:0007669"/>
    <property type="project" value="TreeGrafter"/>
</dbReference>
<dbReference type="PANTHER" id="PTHR48207:SF3">
    <property type="entry name" value="SUCCINATE--HYDROXYMETHYLGLUTARATE COA-TRANSFERASE"/>
    <property type="match status" value="1"/>
</dbReference>
<evidence type="ECO:0000313" key="3">
    <source>
        <dbReference type="Proteomes" id="UP000535511"/>
    </source>
</evidence>
<dbReference type="Gene3D" id="3.40.50.10540">
    <property type="entry name" value="Crotonobetainyl-coa:carnitine coa-transferase, domain 1"/>
    <property type="match status" value="1"/>
</dbReference>
<keyword evidence="1 2" id="KW-0808">Transferase</keyword>
<proteinExistence type="predicted"/>
<dbReference type="InterPro" id="IPR003673">
    <property type="entry name" value="CoA-Trfase_fam_III"/>
</dbReference>
<dbReference type="EMBL" id="JACCBG010000001">
    <property type="protein sequence ID" value="NYD41835.1"/>
    <property type="molecule type" value="Genomic_DNA"/>
</dbReference>
<dbReference type="InterPro" id="IPR044855">
    <property type="entry name" value="CoA-Trfase_III_dom3_sf"/>
</dbReference>
<dbReference type="Pfam" id="PF02515">
    <property type="entry name" value="CoA_transf_3"/>
    <property type="match status" value="1"/>
</dbReference>
<evidence type="ECO:0000256" key="1">
    <source>
        <dbReference type="ARBA" id="ARBA00022679"/>
    </source>
</evidence>
<keyword evidence="3" id="KW-1185">Reference proteome</keyword>
<name>A0A7Y9E661_9ACTN</name>
<dbReference type="AlphaFoldDB" id="A0A7Y9E661"/>
<sequence length="390" mass="40892">MDSLTGTGASGGPAGPLAGLVVADFSRVLAGPYATMLLGDLGATVIKVEAPHGDDTRHWGPPWTADGDSTYFLSVNRNKRSVVLDLSRPEDHRRALRLVGRADVVVQNLRLASLQRLGLDYDAVRTDNPGLIYCSITGFGSAAGAALPGYDLVVQAVSGLMSLTGPDPATPTKTGIATADVLTGLHAALGILAALNARRDTGEGQLVEVNLMSSMLSGLVNFGGAYALTGDVAHGMGIRHPGICPYEPFETKDRLLVVAAANDRLFALLCERLGLDELVTDPRFRTNGDRVAHRDELGLLLGEVLRTRTADEWFTLLTDAGVPCGPINDVAQGMELGASLGLAPIVDVDGSAQVAHPVRLSATPATYRHAPPALGSDQEVLAWLDQETAP</sequence>
<reference evidence="2 3" key="1">
    <citation type="submission" date="2020-07" db="EMBL/GenBank/DDBJ databases">
        <title>Sequencing the genomes of 1000 actinobacteria strains.</title>
        <authorList>
            <person name="Klenk H.-P."/>
        </authorList>
    </citation>
    <scope>NUCLEOTIDE SEQUENCE [LARGE SCALE GENOMIC DNA]</scope>
    <source>
        <strain evidence="2 3">DSM 21350</strain>
    </source>
</reference>
<dbReference type="RefSeq" id="WP_179663529.1">
    <property type="nucleotide sequence ID" value="NZ_JACCBG010000001.1"/>
</dbReference>
<evidence type="ECO:0000313" key="2">
    <source>
        <dbReference type="EMBL" id="NYD41835.1"/>
    </source>
</evidence>
<dbReference type="PANTHER" id="PTHR48207">
    <property type="entry name" value="SUCCINATE--HYDROXYMETHYLGLUTARATE COA-TRANSFERASE"/>
    <property type="match status" value="1"/>
</dbReference>
<comment type="caution">
    <text evidence="2">The sequence shown here is derived from an EMBL/GenBank/DDBJ whole genome shotgun (WGS) entry which is preliminary data.</text>
</comment>
<protein>
    <submittedName>
        <fullName evidence="2">Crotonobetainyl-CoA:carnitine CoA-transferase CaiB-like acyl-CoA transferase</fullName>
    </submittedName>
</protein>
<dbReference type="Gene3D" id="3.30.1540.10">
    <property type="entry name" value="formyl-coa transferase, domain 3"/>
    <property type="match status" value="1"/>
</dbReference>
<dbReference type="SUPFAM" id="SSF89796">
    <property type="entry name" value="CoA-transferase family III (CaiB/BaiF)"/>
    <property type="match status" value="1"/>
</dbReference>
<dbReference type="InterPro" id="IPR023606">
    <property type="entry name" value="CoA-Trfase_III_dom_1_sf"/>
</dbReference>
<dbReference type="Proteomes" id="UP000535511">
    <property type="component" value="Unassembled WGS sequence"/>
</dbReference>
<accession>A0A7Y9E661</accession>
<organism evidence="2 3">
    <name type="scientific">Nocardioides panaciterrulae</name>
    <dbReference type="NCBI Taxonomy" id="661492"/>
    <lineage>
        <taxon>Bacteria</taxon>
        <taxon>Bacillati</taxon>
        <taxon>Actinomycetota</taxon>
        <taxon>Actinomycetes</taxon>
        <taxon>Propionibacteriales</taxon>
        <taxon>Nocardioidaceae</taxon>
        <taxon>Nocardioides</taxon>
    </lineage>
</organism>